<keyword evidence="2" id="KW-1185">Reference proteome</keyword>
<dbReference type="Proteomes" id="UP001177021">
    <property type="component" value="Unassembled WGS sequence"/>
</dbReference>
<gene>
    <name evidence="1" type="ORF">MILVUS5_LOCUS15828</name>
</gene>
<proteinExistence type="predicted"/>
<organism evidence="1 2">
    <name type="scientific">Trifolium pratense</name>
    <name type="common">Red clover</name>
    <dbReference type="NCBI Taxonomy" id="57577"/>
    <lineage>
        <taxon>Eukaryota</taxon>
        <taxon>Viridiplantae</taxon>
        <taxon>Streptophyta</taxon>
        <taxon>Embryophyta</taxon>
        <taxon>Tracheophyta</taxon>
        <taxon>Spermatophyta</taxon>
        <taxon>Magnoliopsida</taxon>
        <taxon>eudicotyledons</taxon>
        <taxon>Gunneridae</taxon>
        <taxon>Pentapetalae</taxon>
        <taxon>rosids</taxon>
        <taxon>fabids</taxon>
        <taxon>Fabales</taxon>
        <taxon>Fabaceae</taxon>
        <taxon>Papilionoideae</taxon>
        <taxon>50 kb inversion clade</taxon>
        <taxon>NPAAA clade</taxon>
        <taxon>Hologalegina</taxon>
        <taxon>IRL clade</taxon>
        <taxon>Trifolieae</taxon>
        <taxon>Trifolium</taxon>
    </lineage>
</organism>
<name>A0ACB0JQ84_TRIPR</name>
<comment type="caution">
    <text evidence="1">The sequence shown here is derived from an EMBL/GenBank/DDBJ whole genome shotgun (WGS) entry which is preliminary data.</text>
</comment>
<sequence length="71" mass="8444">MCNTSKEKDFVQNRFSVKFLPSTKSPLLAAVDYPPIVDQFSVTLRRRFSNCHQLNRIKFKFLFISKFVLYH</sequence>
<evidence type="ECO:0000313" key="2">
    <source>
        <dbReference type="Proteomes" id="UP001177021"/>
    </source>
</evidence>
<accession>A0ACB0JQ84</accession>
<protein>
    <submittedName>
        <fullName evidence="1">Uncharacterized protein</fullName>
    </submittedName>
</protein>
<dbReference type="EMBL" id="CASHSV030000109">
    <property type="protein sequence ID" value="CAJ2647269.1"/>
    <property type="molecule type" value="Genomic_DNA"/>
</dbReference>
<reference evidence="1" key="1">
    <citation type="submission" date="2023-10" db="EMBL/GenBank/DDBJ databases">
        <authorList>
            <person name="Rodriguez Cubillos JULIANA M."/>
            <person name="De Vega J."/>
        </authorList>
    </citation>
    <scope>NUCLEOTIDE SEQUENCE</scope>
</reference>
<evidence type="ECO:0000313" key="1">
    <source>
        <dbReference type="EMBL" id="CAJ2647269.1"/>
    </source>
</evidence>